<dbReference type="Proteomes" id="UP000289996">
    <property type="component" value="Unassembled WGS sequence"/>
</dbReference>
<accession>A0A660DXS0</accession>
<sequence>MVKLKDEQKHDRLIQSAIELLAIAGLTGFSTTKVAQRAGIPQSNVYIYFKNKQALLEAVFQDTVHRQSVAVVHGLDEQAPLTQQLPMSIERLYRFALAEPASVAALQVLLSDSQLKSLLHVKADDQANQQIQRLIKTGVNQGILRPTDLNFLRYFLSRPVFHYAEGVRANLYPDTPAALADLTAMIMGAILQPTVYRDWLQSLPE</sequence>
<dbReference type="InterPro" id="IPR001647">
    <property type="entry name" value="HTH_TetR"/>
</dbReference>
<dbReference type="InterPro" id="IPR050109">
    <property type="entry name" value="HTH-type_TetR-like_transc_reg"/>
</dbReference>
<evidence type="ECO:0000256" key="4">
    <source>
        <dbReference type="PROSITE-ProRule" id="PRU00335"/>
    </source>
</evidence>
<dbReference type="PRINTS" id="PR00455">
    <property type="entry name" value="HTHTETR"/>
</dbReference>
<reference evidence="6 7" key="1">
    <citation type="submission" date="2018-11" db="EMBL/GenBank/DDBJ databases">
        <authorList>
            <person name="Wuyts S."/>
        </authorList>
    </citation>
    <scope>NUCLEOTIDE SEQUENCE [LARGE SCALE GENOMIC DNA]</scope>
    <source>
        <strain evidence="6">Lactobacillus mudanjiangensis AMBF249</strain>
    </source>
</reference>
<evidence type="ECO:0000259" key="5">
    <source>
        <dbReference type="PROSITE" id="PS50977"/>
    </source>
</evidence>
<dbReference type="GO" id="GO:0000976">
    <property type="term" value="F:transcription cis-regulatory region binding"/>
    <property type="evidence" value="ECO:0007669"/>
    <property type="project" value="TreeGrafter"/>
</dbReference>
<dbReference type="PROSITE" id="PS50977">
    <property type="entry name" value="HTH_TETR_2"/>
    <property type="match status" value="1"/>
</dbReference>
<keyword evidence="2 4" id="KW-0238">DNA-binding</keyword>
<evidence type="ECO:0000313" key="6">
    <source>
        <dbReference type="EMBL" id="VDG28534.1"/>
    </source>
</evidence>
<gene>
    <name evidence="6" type="ORF">MUDAN_MDHGFNIF_02965</name>
</gene>
<evidence type="ECO:0000256" key="3">
    <source>
        <dbReference type="ARBA" id="ARBA00023163"/>
    </source>
</evidence>
<protein>
    <recommendedName>
        <fullName evidence="5">HTH tetR-type domain-containing protein</fullName>
    </recommendedName>
</protein>
<evidence type="ECO:0000256" key="1">
    <source>
        <dbReference type="ARBA" id="ARBA00023015"/>
    </source>
</evidence>
<dbReference type="Pfam" id="PF00440">
    <property type="entry name" value="TetR_N"/>
    <property type="match status" value="1"/>
</dbReference>
<name>A0A660DXS0_9LACO</name>
<dbReference type="Gene3D" id="1.10.357.10">
    <property type="entry name" value="Tetracycline Repressor, domain 2"/>
    <property type="match status" value="1"/>
</dbReference>
<dbReference type="AlphaFoldDB" id="A0A660DXS0"/>
<dbReference type="PANTHER" id="PTHR30055:SF234">
    <property type="entry name" value="HTH-TYPE TRANSCRIPTIONAL REGULATOR BETI"/>
    <property type="match status" value="1"/>
</dbReference>
<proteinExistence type="predicted"/>
<dbReference type="InterPro" id="IPR009057">
    <property type="entry name" value="Homeodomain-like_sf"/>
</dbReference>
<keyword evidence="1" id="KW-0805">Transcription regulation</keyword>
<keyword evidence="3" id="KW-0804">Transcription</keyword>
<organism evidence="6 7">
    <name type="scientific">Lactiplantibacillus mudanjiangensis</name>
    <dbReference type="NCBI Taxonomy" id="1296538"/>
    <lineage>
        <taxon>Bacteria</taxon>
        <taxon>Bacillati</taxon>
        <taxon>Bacillota</taxon>
        <taxon>Bacilli</taxon>
        <taxon>Lactobacillales</taxon>
        <taxon>Lactobacillaceae</taxon>
        <taxon>Lactiplantibacillus</taxon>
    </lineage>
</organism>
<keyword evidence="7" id="KW-1185">Reference proteome</keyword>
<dbReference type="InterPro" id="IPR036271">
    <property type="entry name" value="Tet_transcr_reg_TetR-rel_C_sf"/>
</dbReference>
<feature type="domain" description="HTH tetR-type" evidence="5">
    <location>
        <begin position="7"/>
        <end position="67"/>
    </location>
</feature>
<dbReference type="RefSeq" id="WP_165450043.1">
    <property type="nucleotide sequence ID" value="NZ_BJDY01000002.1"/>
</dbReference>
<evidence type="ECO:0000313" key="7">
    <source>
        <dbReference type="Proteomes" id="UP000289996"/>
    </source>
</evidence>
<dbReference type="SUPFAM" id="SSF48498">
    <property type="entry name" value="Tetracyclin repressor-like, C-terminal domain"/>
    <property type="match status" value="1"/>
</dbReference>
<dbReference type="EMBL" id="UYIG01000113">
    <property type="protein sequence ID" value="VDG28534.1"/>
    <property type="molecule type" value="Genomic_DNA"/>
</dbReference>
<evidence type="ECO:0000256" key="2">
    <source>
        <dbReference type="ARBA" id="ARBA00023125"/>
    </source>
</evidence>
<dbReference type="SUPFAM" id="SSF46689">
    <property type="entry name" value="Homeodomain-like"/>
    <property type="match status" value="1"/>
</dbReference>
<dbReference type="GO" id="GO:0003700">
    <property type="term" value="F:DNA-binding transcription factor activity"/>
    <property type="evidence" value="ECO:0007669"/>
    <property type="project" value="TreeGrafter"/>
</dbReference>
<dbReference type="PANTHER" id="PTHR30055">
    <property type="entry name" value="HTH-TYPE TRANSCRIPTIONAL REGULATOR RUTR"/>
    <property type="match status" value="1"/>
</dbReference>
<feature type="DNA-binding region" description="H-T-H motif" evidence="4">
    <location>
        <begin position="30"/>
        <end position="49"/>
    </location>
</feature>